<feature type="compositionally biased region" description="Basic residues" evidence="1">
    <location>
        <begin position="1"/>
        <end position="21"/>
    </location>
</feature>
<gene>
    <name evidence="2" type="ORF">CY34DRAFT_97512</name>
</gene>
<dbReference type="Proteomes" id="UP000054485">
    <property type="component" value="Unassembled WGS sequence"/>
</dbReference>
<evidence type="ECO:0000313" key="3">
    <source>
        <dbReference type="Proteomes" id="UP000054485"/>
    </source>
</evidence>
<dbReference type="EMBL" id="KN835718">
    <property type="protein sequence ID" value="KIK34676.1"/>
    <property type="molecule type" value="Genomic_DNA"/>
</dbReference>
<proteinExistence type="predicted"/>
<feature type="region of interest" description="Disordered" evidence="1">
    <location>
        <begin position="1"/>
        <end position="43"/>
    </location>
</feature>
<reference evidence="2 3" key="1">
    <citation type="submission" date="2014-04" db="EMBL/GenBank/DDBJ databases">
        <authorList>
            <consortium name="DOE Joint Genome Institute"/>
            <person name="Kuo A."/>
            <person name="Ruytinx J."/>
            <person name="Rineau F."/>
            <person name="Colpaert J."/>
            <person name="Kohler A."/>
            <person name="Nagy L.G."/>
            <person name="Floudas D."/>
            <person name="Copeland A."/>
            <person name="Barry K.W."/>
            <person name="Cichocki N."/>
            <person name="Veneault-Fourrey C."/>
            <person name="LaButti K."/>
            <person name="Lindquist E.A."/>
            <person name="Lipzen A."/>
            <person name="Lundell T."/>
            <person name="Morin E."/>
            <person name="Murat C."/>
            <person name="Sun H."/>
            <person name="Tunlid A."/>
            <person name="Henrissat B."/>
            <person name="Grigoriev I.V."/>
            <person name="Hibbett D.S."/>
            <person name="Martin F."/>
            <person name="Nordberg H.P."/>
            <person name="Cantor M.N."/>
            <person name="Hua S.X."/>
        </authorList>
    </citation>
    <scope>NUCLEOTIDE SEQUENCE [LARGE SCALE GENOMIC DNA]</scope>
    <source>
        <strain evidence="2 3">UH-Slu-Lm8-n1</strain>
    </source>
</reference>
<sequence>MARKAKKTAVAHARAFCHTKHHPAEPNDAQPASHDDDDVENECGYEGGINCYWSEDSDYAPDSDSDWSDGDESVMEFEGEELEQNLTALRAEVEALRCPTKYEEVSAASKMTMKDWWKVESNRALGYTRNSIRTAQRNAKAACDRERDRITAKKS</sequence>
<reference evidence="3" key="2">
    <citation type="submission" date="2015-01" db="EMBL/GenBank/DDBJ databases">
        <title>Evolutionary Origins and Diversification of the Mycorrhizal Mutualists.</title>
        <authorList>
            <consortium name="DOE Joint Genome Institute"/>
            <consortium name="Mycorrhizal Genomics Consortium"/>
            <person name="Kohler A."/>
            <person name="Kuo A."/>
            <person name="Nagy L.G."/>
            <person name="Floudas D."/>
            <person name="Copeland A."/>
            <person name="Barry K.W."/>
            <person name="Cichocki N."/>
            <person name="Veneault-Fourrey C."/>
            <person name="LaButti K."/>
            <person name="Lindquist E.A."/>
            <person name="Lipzen A."/>
            <person name="Lundell T."/>
            <person name="Morin E."/>
            <person name="Murat C."/>
            <person name="Riley R."/>
            <person name="Ohm R."/>
            <person name="Sun H."/>
            <person name="Tunlid A."/>
            <person name="Henrissat B."/>
            <person name="Grigoriev I.V."/>
            <person name="Hibbett D.S."/>
            <person name="Martin F."/>
        </authorList>
    </citation>
    <scope>NUCLEOTIDE SEQUENCE [LARGE SCALE GENOMIC DNA]</scope>
    <source>
        <strain evidence="3">UH-Slu-Lm8-n1</strain>
    </source>
</reference>
<organism evidence="2 3">
    <name type="scientific">Suillus luteus UH-Slu-Lm8-n1</name>
    <dbReference type="NCBI Taxonomy" id="930992"/>
    <lineage>
        <taxon>Eukaryota</taxon>
        <taxon>Fungi</taxon>
        <taxon>Dikarya</taxon>
        <taxon>Basidiomycota</taxon>
        <taxon>Agaricomycotina</taxon>
        <taxon>Agaricomycetes</taxon>
        <taxon>Agaricomycetidae</taxon>
        <taxon>Boletales</taxon>
        <taxon>Suillineae</taxon>
        <taxon>Suillaceae</taxon>
        <taxon>Suillus</taxon>
    </lineage>
</organism>
<dbReference type="InParanoid" id="A0A0C9ZYW4"/>
<name>A0A0C9ZYW4_9AGAM</name>
<evidence type="ECO:0000313" key="2">
    <source>
        <dbReference type="EMBL" id="KIK34676.1"/>
    </source>
</evidence>
<dbReference type="AlphaFoldDB" id="A0A0C9ZYW4"/>
<keyword evidence="3" id="KW-1185">Reference proteome</keyword>
<accession>A0A0C9ZYW4</accession>
<protein>
    <submittedName>
        <fullName evidence="2">Uncharacterized protein</fullName>
    </submittedName>
</protein>
<dbReference type="HOGENOM" id="CLU_1998088_0_0_1"/>
<evidence type="ECO:0000256" key="1">
    <source>
        <dbReference type="SAM" id="MobiDB-lite"/>
    </source>
</evidence>
<dbReference type="OrthoDB" id="2681026at2759"/>